<comment type="caution">
    <text evidence="2">The sequence shown here is derived from an EMBL/GenBank/DDBJ whole genome shotgun (WGS) entry which is preliminary data.</text>
</comment>
<proteinExistence type="predicted"/>
<feature type="region of interest" description="Disordered" evidence="1">
    <location>
        <begin position="206"/>
        <end position="263"/>
    </location>
</feature>
<name>A0ABR4BHT8_9LECA</name>
<dbReference type="EMBL" id="JBHFEH010000006">
    <property type="protein sequence ID" value="KAL2056987.1"/>
    <property type="molecule type" value="Genomic_DNA"/>
</dbReference>
<sequence>MVQYINIVADESLAYDVLKFVKTQDAATPLSLSAEGYLETTAGIISDLEIAGLKVPTTPSVSTQMTQRRFTTLRHVRLPLASSLAKTRALLDSVFAVISTAYSLGPWLLVGALCQVVVINAIATGGSGTTLSTTTSGIFPTGTCSYPSGTSVHLTGSGYFLTRPAYPTSNGNPSGYPSGTGGFPSGLGYRPSGTGPPYGLRILPPNQPIRNRLLPPSPTSGGKGAPYHPQTTASGTEPRYPQIMSGGSKPQTTGGSGGGTNPYTGYDRVPYDILAIFPTGYGGYDWENYGHIENSAVSVASTPTFLLTTGSLLAIFFLV</sequence>
<organism evidence="2 3">
    <name type="scientific">Lepraria finkii</name>
    <dbReference type="NCBI Taxonomy" id="1340010"/>
    <lineage>
        <taxon>Eukaryota</taxon>
        <taxon>Fungi</taxon>
        <taxon>Dikarya</taxon>
        <taxon>Ascomycota</taxon>
        <taxon>Pezizomycotina</taxon>
        <taxon>Lecanoromycetes</taxon>
        <taxon>OSLEUM clade</taxon>
        <taxon>Lecanoromycetidae</taxon>
        <taxon>Lecanorales</taxon>
        <taxon>Lecanorineae</taxon>
        <taxon>Stereocaulaceae</taxon>
        <taxon>Lepraria</taxon>
    </lineage>
</organism>
<feature type="region of interest" description="Disordered" evidence="1">
    <location>
        <begin position="170"/>
        <end position="190"/>
    </location>
</feature>
<keyword evidence="3" id="KW-1185">Reference proteome</keyword>
<dbReference type="Proteomes" id="UP001590951">
    <property type="component" value="Unassembled WGS sequence"/>
</dbReference>
<protein>
    <submittedName>
        <fullName evidence="2">Uncharacterized protein</fullName>
    </submittedName>
</protein>
<evidence type="ECO:0000313" key="3">
    <source>
        <dbReference type="Proteomes" id="UP001590951"/>
    </source>
</evidence>
<evidence type="ECO:0000313" key="2">
    <source>
        <dbReference type="EMBL" id="KAL2056987.1"/>
    </source>
</evidence>
<gene>
    <name evidence="2" type="ORF">ABVK25_002726</name>
</gene>
<accession>A0ABR4BHT8</accession>
<evidence type="ECO:0000256" key="1">
    <source>
        <dbReference type="SAM" id="MobiDB-lite"/>
    </source>
</evidence>
<reference evidence="2 3" key="1">
    <citation type="submission" date="2024-09" db="EMBL/GenBank/DDBJ databases">
        <title>Rethinking Asexuality: The Enigmatic Case of Functional Sexual Genes in Lepraria (Stereocaulaceae).</title>
        <authorList>
            <person name="Doellman M."/>
            <person name="Sun Y."/>
            <person name="Barcenas-Pena A."/>
            <person name="Lumbsch H.T."/>
            <person name="Grewe F."/>
        </authorList>
    </citation>
    <scope>NUCLEOTIDE SEQUENCE [LARGE SCALE GENOMIC DNA]</scope>
    <source>
        <strain evidence="2 3">Grewe 0041</strain>
    </source>
</reference>